<accession>A0A2W5QVP5</accession>
<evidence type="ECO:0008006" key="3">
    <source>
        <dbReference type="Google" id="ProtNLM"/>
    </source>
</evidence>
<protein>
    <recommendedName>
        <fullName evidence="3">Glycoside hydrolase family 19 catalytic domain-containing protein</fullName>
    </recommendedName>
</protein>
<dbReference type="Proteomes" id="UP000248887">
    <property type="component" value="Unassembled WGS sequence"/>
</dbReference>
<dbReference type="EMBL" id="QFQD01000104">
    <property type="protein sequence ID" value="PZQ79065.1"/>
    <property type="molecule type" value="Genomic_DNA"/>
</dbReference>
<evidence type="ECO:0000313" key="2">
    <source>
        <dbReference type="Proteomes" id="UP000248887"/>
    </source>
</evidence>
<reference evidence="1 2" key="1">
    <citation type="submission" date="2017-08" db="EMBL/GenBank/DDBJ databases">
        <title>Infants hospitalized years apart are colonized by the same room-sourced microbial strains.</title>
        <authorList>
            <person name="Brooks B."/>
            <person name="Olm M.R."/>
            <person name="Firek B.A."/>
            <person name="Baker R."/>
            <person name="Thomas B.C."/>
            <person name="Morowitz M.J."/>
            <person name="Banfield J.F."/>
        </authorList>
    </citation>
    <scope>NUCLEOTIDE SEQUENCE [LARGE SCALE GENOMIC DNA]</scope>
    <source>
        <strain evidence="1">S2_005_001_R2_27</strain>
    </source>
</reference>
<dbReference type="AlphaFoldDB" id="A0A2W5QVP5"/>
<sequence>MLGVKETVYASHKDKNPSDATVIARLDAAFKKGQLPWVKTPYWREGWFGRGPVQITHRDNYLNFEKRLGVPLTANPSLALDPKIGASIAVVGMAEGLFTGRKLADYSFPAALDAPAKSNPRRIINGPDGTDATVAKAHRAFHAALLAAGGSADKPLDPVITAPPPIPEPTNPAPAELPSQAAFSFGQWRGALIARLFPRT</sequence>
<name>A0A2W5QVP5_ANCNO</name>
<evidence type="ECO:0000313" key="1">
    <source>
        <dbReference type="EMBL" id="PZQ79065.1"/>
    </source>
</evidence>
<dbReference type="InterPro" id="IPR023346">
    <property type="entry name" value="Lysozyme-like_dom_sf"/>
</dbReference>
<gene>
    <name evidence="1" type="ORF">DI549_21180</name>
</gene>
<dbReference type="Gene3D" id="1.10.530.10">
    <property type="match status" value="1"/>
</dbReference>
<proteinExistence type="predicted"/>
<organism evidence="1 2">
    <name type="scientific">Ancylobacter novellus</name>
    <name type="common">Thiobacillus novellus</name>
    <dbReference type="NCBI Taxonomy" id="921"/>
    <lineage>
        <taxon>Bacteria</taxon>
        <taxon>Pseudomonadati</taxon>
        <taxon>Pseudomonadota</taxon>
        <taxon>Alphaproteobacteria</taxon>
        <taxon>Hyphomicrobiales</taxon>
        <taxon>Xanthobacteraceae</taxon>
        <taxon>Ancylobacter</taxon>
    </lineage>
</organism>
<dbReference type="SUPFAM" id="SSF53955">
    <property type="entry name" value="Lysozyme-like"/>
    <property type="match status" value="1"/>
</dbReference>
<comment type="caution">
    <text evidence="1">The sequence shown here is derived from an EMBL/GenBank/DDBJ whole genome shotgun (WGS) entry which is preliminary data.</text>
</comment>